<evidence type="ECO:0000313" key="3">
    <source>
        <dbReference type="EMBL" id="CAB4165694.1"/>
    </source>
</evidence>
<evidence type="ECO:0000313" key="4">
    <source>
        <dbReference type="EMBL" id="CAB4186601.1"/>
    </source>
</evidence>
<dbReference type="EMBL" id="LR796758">
    <property type="protein sequence ID" value="CAB4164066.1"/>
    <property type="molecule type" value="Genomic_DNA"/>
</dbReference>
<reference evidence="4" key="1">
    <citation type="submission" date="2020-05" db="EMBL/GenBank/DDBJ databases">
        <authorList>
            <person name="Chiriac C."/>
            <person name="Salcher M."/>
            <person name="Ghai R."/>
            <person name="Kavagutti S V."/>
        </authorList>
    </citation>
    <scope>NUCLEOTIDE SEQUENCE</scope>
</reference>
<protein>
    <submittedName>
        <fullName evidence="4">Uncharacterized protein</fullName>
    </submittedName>
</protein>
<organism evidence="4">
    <name type="scientific">uncultured Caudovirales phage</name>
    <dbReference type="NCBI Taxonomy" id="2100421"/>
    <lineage>
        <taxon>Viruses</taxon>
        <taxon>Duplodnaviria</taxon>
        <taxon>Heunggongvirae</taxon>
        <taxon>Uroviricota</taxon>
        <taxon>Caudoviricetes</taxon>
        <taxon>Peduoviridae</taxon>
        <taxon>Maltschvirus</taxon>
        <taxon>Maltschvirus maltsch</taxon>
    </lineage>
</organism>
<gene>
    <name evidence="4" type="ORF">UFOVP1146_2</name>
    <name evidence="5" type="ORF">UFOVP1638_143</name>
    <name evidence="2" type="ORF">UFOVP812_335</name>
    <name evidence="3" type="ORF">UFOVP818_230</name>
</gene>
<evidence type="ECO:0000256" key="1">
    <source>
        <dbReference type="SAM" id="Coils"/>
    </source>
</evidence>
<sequence>MNDAFKNLVDSALINEETRTEISEAWETKLVEAREQVRAELREEFAQRYEHDKTVMVEALDKMVTEGLTAEISQVAAEKQSLAEDRVKFQSKMSESATKFNSFMVTKLAEEIGELRKDRKVHTEGVAKLESFIVHALAREITEFNQDKRDLVESKVRLVSGARAQLENLKAQFVKESASKMSQAVSKHLKSELHQLHEDVKVARENNFGRRIFEAYAAEFGATHLNEKAEVRNLHTAIAKKTQQLGEAIKLTQKAKVLVESKEREIRMIKESNQRDSTLEDLLTPLNKEKRDVMRSLLESVQTARLKSAFEKYLPAVLENRSAKAPKVITESISEVTGDKSAQQPTEDRSNVVDLKRLAGLH</sequence>
<feature type="coiled-coil region" evidence="1">
    <location>
        <begin position="152"/>
        <end position="206"/>
    </location>
</feature>
<dbReference type="EMBL" id="LR796776">
    <property type="protein sequence ID" value="CAB4165694.1"/>
    <property type="molecule type" value="Genomic_DNA"/>
</dbReference>
<proteinExistence type="predicted"/>
<evidence type="ECO:0000313" key="5">
    <source>
        <dbReference type="EMBL" id="CAB4221078.1"/>
    </source>
</evidence>
<accession>A0A6J5QYW9</accession>
<name>A0A6J5QYW9_9CAUD</name>
<evidence type="ECO:0000313" key="2">
    <source>
        <dbReference type="EMBL" id="CAB4164066.1"/>
    </source>
</evidence>
<dbReference type="EMBL" id="LR797099">
    <property type="protein sequence ID" value="CAB4186601.1"/>
    <property type="molecule type" value="Genomic_DNA"/>
</dbReference>
<dbReference type="EMBL" id="LR797502">
    <property type="protein sequence ID" value="CAB4221078.1"/>
    <property type="molecule type" value="Genomic_DNA"/>
</dbReference>
<keyword evidence="1" id="KW-0175">Coiled coil</keyword>